<name>A0A085NCM0_9BILA</name>
<feature type="transmembrane region" description="Helical" evidence="1">
    <location>
        <begin position="285"/>
        <end position="306"/>
    </location>
</feature>
<organism evidence="2">
    <name type="scientific">Trichuris suis</name>
    <name type="common">pig whipworm</name>
    <dbReference type="NCBI Taxonomy" id="68888"/>
    <lineage>
        <taxon>Eukaryota</taxon>
        <taxon>Metazoa</taxon>
        <taxon>Ecdysozoa</taxon>
        <taxon>Nematoda</taxon>
        <taxon>Enoplea</taxon>
        <taxon>Dorylaimia</taxon>
        <taxon>Trichinellida</taxon>
        <taxon>Trichuridae</taxon>
        <taxon>Trichuris</taxon>
    </lineage>
</organism>
<feature type="transmembrane region" description="Helical" evidence="1">
    <location>
        <begin position="258"/>
        <end position="279"/>
    </location>
</feature>
<dbReference type="AlphaFoldDB" id="A0A085NCM0"/>
<dbReference type="EMBL" id="KL367517">
    <property type="protein sequence ID" value="KFD67216.1"/>
    <property type="molecule type" value="Genomic_DNA"/>
</dbReference>
<keyword evidence="1" id="KW-1133">Transmembrane helix</keyword>
<reference evidence="2" key="1">
    <citation type="journal article" date="2014" name="Nat. Genet.">
        <title>Genome and transcriptome of the porcine whipworm Trichuris suis.</title>
        <authorList>
            <person name="Jex A.R."/>
            <person name="Nejsum P."/>
            <person name="Schwarz E.M."/>
            <person name="Hu L."/>
            <person name="Young N.D."/>
            <person name="Hall R.S."/>
            <person name="Korhonen P.K."/>
            <person name="Liao S."/>
            <person name="Thamsborg S."/>
            <person name="Xia J."/>
            <person name="Xu P."/>
            <person name="Wang S."/>
            <person name="Scheerlinck J.P."/>
            <person name="Hofmann A."/>
            <person name="Sternberg P.W."/>
            <person name="Wang J."/>
            <person name="Gasser R.B."/>
        </authorList>
    </citation>
    <scope>NUCLEOTIDE SEQUENCE [LARGE SCALE GENOMIC DNA]</scope>
    <source>
        <strain evidence="2">DCEP-RM93F</strain>
    </source>
</reference>
<keyword evidence="1" id="KW-0472">Membrane</keyword>
<evidence type="ECO:0000256" key="1">
    <source>
        <dbReference type="SAM" id="Phobius"/>
    </source>
</evidence>
<gene>
    <name evidence="2" type="ORF">M514_20652</name>
</gene>
<protein>
    <submittedName>
        <fullName evidence="2">Uncharacterized protein</fullName>
    </submittedName>
</protein>
<keyword evidence="1" id="KW-0812">Transmembrane</keyword>
<proteinExistence type="predicted"/>
<sequence>MKNEGASSELMRCKAAVVLMETHTQAYKLLWDRNTRLLDISIELVVVLGPSRYFTQLRLFKGGVPRAAAIRFYVPMESAIKMCKILMVMKLFHALHEILPYIYASENLIFTFIYSCDHMFDQVALLCKLKELVKYDTLNILLQSFVEANIPANGAVKFHIPIELTKPFALKALNVKARGVVGCSSGCSWNDFEILLLLFSSMSSGISHFAYVSAGRLPHRLFPPLVPGHMVEWLPFPPAVPGTIFKYYSCAMMLKDFVYFRLIFLFFNFFVCRGFTLVLLPIVRVIFVICDDAVTMCILLVCLLLLSSPFVPPVRTVLCYYPADNICLPFYDLSGNSKILLTNGECDQNVQDSHAMSTASSAVMWSSTVRAAQ</sequence>
<evidence type="ECO:0000313" key="2">
    <source>
        <dbReference type="EMBL" id="KFD67216.1"/>
    </source>
</evidence>
<dbReference type="Proteomes" id="UP000030758">
    <property type="component" value="Unassembled WGS sequence"/>
</dbReference>
<accession>A0A085NCM0</accession>